<accession>A0A3P5ZKH1</accession>
<dbReference type="Gene3D" id="3.80.10.10">
    <property type="entry name" value="Ribonuclease Inhibitor"/>
    <property type="match status" value="2"/>
</dbReference>
<dbReference type="AlphaFoldDB" id="A0A3P5ZKH1"/>
<sequence length="479" mass="53795">MDSPTSPTQNSSSVHADSIISSLLSFPDSSPLSIASSFRRELEQALASASDDASVQERLVDRTLQLVSLLLESTKRSFRKRATAHNSSAWFLPPELTVKVFSMVDTKSLMRAAACCTMFNTCAMDRFAYAHVDLTTATSQVDSKVVCNLIHRAGKELRSLKLGSLARTYPSDCNPSLVNGPFLSTLSHIPIHSHLIFLFGIIILFHSTRNRLKSLGLYNIRSMNSSFEVLSVCSNLTDLRIVGLNNPFMHLFKILTEKCRLIEYLFIETYQLPSTIIDTVKGSHLIKFVTNSPNLTSLRLIRFRLTDEVARILAQSSRTLEYLNLSRSPTINGRFLRDVRNSCKESPLKTLIVRNCLKLQEKEVLELCNSLIKGNFKSIRHIDVSNKRGLVSDDGKRSYKPKFPLQKLKEERSDVTLVAEFPSLWSVKDYPVCHEEDDEELREIEMMEDDASSSDASSSDDESSDDESSDDESSEDDLG</sequence>
<dbReference type="SUPFAM" id="SSF81383">
    <property type="entry name" value="F-box domain"/>
    <property type="match status" value="1"/>
</dbReference>
<dbReference type="InterPro" id="IPR032675">
    <property type="entry name" value="LRR_dom_sf"/>
</dbReference>
<proteinExistence type="predicted"/>
<dbReference type="EMBL" id="LR031572">
    <property type="protein sequence ID" value="VDC81046.1"/>
    <property type="molecule type" value="Genomic_DNA"/>
</dbReference>
<dbReference type="Pfam" id="PF12937">
    <property type="entry name" value="F-box-like"/>
    <property type="match status" value="1"/>
</dbReference>
<name>A0A3P5ZKH1_BRACM</name>
<dbReference type="InterPro" id="IPR036047">
    <property type="entry name" value="F-box-like_dom_sf"/>
</dbReference>
<gene>
    <name evidence="3" type="ORF">BRAA03T12264Z</name>
</gene>
<reference evidence="3" key="1">
    <citation type="submission" date="2018-11" db="EMBL/GenBank/DDBJ databases">
        <authorList>
            <consortium name="Genoscope - CEA"/>
            <person name="William W."/>
        </authorList>
    </citation>
    <scope>NUCLEOTIDE SEQUENCE</scope>
</reference>
<feature type="region of interest" description="Disordered" evidence="1">
    <location>
        <begin position="437"/>
        <end position="479"/>
    </location>
</feature>
<dbReference type="PANTHER" id="PTHR16134:SF95">
    <property type="entry name" value="F-BOX DOMAIN-CONTAINING PROTEIN"/>
    <property type="match status" value="1"/>
</dbReference>
<evidence type="ECO:0000256" key="1">
    <source>
        <dbReference type="SAM" id="MobiDB-lite"/>
    </source>
</evidence>
<organism evidence="3">
    <name type="scientific">Brassica campestris</name>
    <name type="common">Field mustard</name>
    <dbReference type="NCBI Taxonomy" id="3711"/>
    <lineage>
        <taxon>Eukaryota</taxon>
        <taxon>Viridiplantae</taxon>
        <taxon>Streptophyta</taxon>
        <taxon>Embryophyta</taxon>
        <taxon>Tracheophyta</taxon>
        <taxon>Spermatophyta</taxon>
        <taxon>Magnoliopsida</taxon>
        <taxon>eudicotyledons</taxon>
        <taxon>Gunneridae</taxon>
        <taxon>Pentapetalae</taxon>
        <taxon>rosids</taxon>
        <taxon>malvids</taxon>
        <taxon>Brassicales</taxon>
        <taxon>Brassicaceae</taxon>
        <taxon>Brassiceae</taxon>
        <taxon>Brassica</taxon>
    </lineage>
</organism>
<evidence type="ECO:0000313" key="3">
    <source>
        <dbReference type="EMBL" id="VDC81046.1"/>
    </source>
</evidence>
<protein>
    <recommendedName>
        <fullName evidence="2">F-box domain-containing protein</fullName>
    </recommendedName>
</protein>
<dbReference type="PANTHER" id="PTHR16134">
    <property type="entry name" value="F-BOX/TPR REPEAT PROTEIN POF3"/>
    <property type="match status" value="1"/>
</dbReference>
<dbReference type="SUPFAM" id="SSF52047">
    <property type="entry name" value="RNI-like"/>
    <property type="match status" value="1"/>
</dbReference>
<feature type="domain" description="F-box" evidence="2">
    <location>
        <begin position="91"/>
        <end position="134"/>
    </location>
</feature>
<dbReference type="InterPro" id="IPR001810">
    <property type="entry name" value="F-box_dom"/>
</dbReference>
<evidence type="ECO:0000259" key="2">
    <source>
        <dbReference type="Pfam" id="PF12937"/>
    </source>
</evidence>